<evidence type="ECO:0000313" key="2">
    <source>
        <dbReference type="Proteomes" id="UP001163739"/>
    </source>
</evidence>
<dbReference type="RefSeq" id="WP_265047950.1">
    <property type="nucleotide sequence ID" value="NZ_CP100390.1"/>
</dbReference>
<gene>
    <name evidence="1" type="ORF">NKI27_01580</name>
</gene>
<evidence type="ECO:0000313" key="1">
    <source>
        <dbReference type="EMBL" id="UZE96465.1"/>
    </source>
</evidence>
<keyword evidence="2" id="KW-1185">Reference proteome</keyword>
<name>A0ABY6N366_9ALTE</name>
<dbReference type="Proteomes" id="UP001163739">
    <property type="component" value="Chromosome"/>
</dbReference>
<proteinExistence type="predicted"/>
<sequence>MKTRSLLQTVVTSLLKLNIHKLLSHTLILSSFTLTAHADDLEKVLSDAFPAQSPIAFVKHASVVHTSADNQHAEKYMVLDFKVDNDILIKQQLQASIHSICSTVLTDYSLIEQLSNNGYDMISVSFDANNQYDCL</sequence>
<dbReference type="EMBL" id="CP100390">
    <property type="protein sequence ID" value="UZE96465.1"/>
    <property type="molecule type" value="Genomic_DNA"/>
</dbReference>
<reference evidence="1" key="1">
    <citation type="submission" date="2022-06" db="EMBL/GenBank/DDBJ databases">
        <title>Alkalimarinus sp. nov., isolated from gut of a Alitta virens.</title>
        <authorList>
            <person name="Yang A.I."/>
            <person name="Shin N.-R."/>
        </authorList>
    </citation>
    <scope>NUCLEOTIDE SEQUENCE</scope>
    <source>
        <strain evidence="1">A2M4</strain>
    </source>
</reference>
<accession>A0ABY6N366</accession>
<protein>
    <submittedName>
        <fullName evidence="1">Uncharacterized protein</fullName>
    </submittedName>
</protein>
<organism evidence="1 2">
    <name type="scientific">Alkalimarinus alittae</name>
    <dbReference type="NCBI Taxonomy" id="2961619"/>
    <lineage>
        <taxon>Bacteria</taxon>
        <taxon>Pseudomonadati</taxon>
        <taxon>Pseudomonadota</taxon>
        <taxon>Gammaproteobacteria</taxon>
        <taxon>Alteromonadales</taxon>
        <taxon>Alteromonadaceae</taxon>
        <taxon>Alkalimarinus</taxon>
    </lineage>
</organism>